<dbReference type="GO" id="GO:0009103">
    <property type="term" value="P:lipopolysaccharide biosynthetic process"/>
    <property type="evidence" value="ECO:0007669"/>
    <property type="project" value="TreeGrafter"/>
</dbReference>
<feature type="transmembrane region" description="Helical" evidence="1">
    <location>
        <begin position="142"/>
        <end position="164"/>
    </location>
</feature>
<dbReference type="GO" id="GO:0016020">
    <property type="term" value="C:membrane"/>
    <property type="evidence" value="ECO:0007669"/>
    <property type="project" value="TreeGrafter"/>
</dbReference>
<feature type="transmembrane region" description="Helical" evidence="1">
    <location>
        <begin position="204"/>
        <end position="222"/>
    </location>
</feature>
<proteinExistence type="predicted"/>
<keyword evidence="1" id="KW-0812">Transmembrane</keyword>
<feature type="transmembrane region" description="Helical" evidence="1">
    <location>
        <begin position="311"/>
        <end position="332"/>
    </location>
</feature>
<dbReference type="PANTHER" id="PTHR23028">
    <property type="entry name" value="ACETYLTRANSFERASE"/>
    <property type="match status" value="1"/>
</dbReference>
<dbReference type="InterPro" id="IPR050879">
    <property type="entry name" value="Acyltransferase_3"/>
</dbReference>
<keyword evidence="1" id="KW-1133">Transmembrane helix</keyword>
<evidence type="ECO:0000313" key="4">
    <source>
        <dbReference type="EMBL" id="TRL39720.1"/>
    </source>
</evidence>
<dbReference type="Pfam" id="PF19040">
    <property type="entry name" value="SGNH"/>
    <property type="match status" value="1"/>
</dbReference>
<dbReference type="PANTHER" id="PTHR23028:SF53">
    <property type="entry name" value="ACYL_TRANSF_3 DOMAIN-CONTAINING PROTEIN"/>
    <property type="match status" value="1"/>
</dbReference>
<dbReference type="RefSeq" id="WP_143124755.1">
    <property type="nucleotide sequence ID" value="NZ_VJMG01000018.1"/>
</dbReference>
<feature type="transmembrane region" description="Helical" evidence="1">
    <location>
        <begin position="43"/>
        <end position="61"/>
    </location>
</feature>
<dbReference type="GO" id="GO:0016747">
    <property type="term" value="F:acyltransferase activity, transferring groups other than amino-acyl groups"/>
    <property type="evidence" value="ECO:0007669"/>
    <property type="project" value="InterPro"/>
</dbReference>
<feature type="transmembrane region" description="Helical" evidence="1">
    <location>
        <begin position="376"/>
        <end position="396"/>
    </location>
</feature>
<dbReference type="Proteomes" id="UP000316801">
    <property type="component" value="Unassembled WGS sequence"/>
</dbReference>
<dbReference type="Pfam" id="PF01757">
    <property type="entry name" value="Acyl_transf_3"/>
    <property type="match status" value="1"/>
</dbReference>
<keyword evidence="4" id="KW-0012">Acyltransferase</keyword>
<protein>
    <submittedName>
        <fullName evidence="4">Acyltransferase</fullName>
    </submittedName>
</protein>
<feature type="transmembrane region" description="Helical" evidence="1">
    <location>
        <begin position="171"/>
        <end position="189"/>
    </location>
</feature>
<name>A0A549TCS4_9HYPH</name>
<feature type="domain" description="SGNH" evidence="3">
    <location>
        <begin position="438"/>
        <end position="688"/>
    </location>
</feature>
<dbReference type="InterPro" id="IPR043968">
    <property type="entry name" value="SGNH"/>
</dbReference>
<keyword evidence="4" id="KW-0808">Transferase</keyword>
<evidence type="ECO:0000259" key="3">
    <source>
        <dbReference type="Pfam" id="PF19040"/>
    </source>
</evidence>
<comment type="caution">
    <text evidence="4">The sequence shown here is derived from an EMBL/GenBank/DDBJ whole genome shotgun (WGS) entry which is preliminary data.</text>
</comment>
<feature type="transmembrane region" description="Helical" evidence="1">
    <location>
        <begin position="82"/>
        <end position="101"/>
    </location>
</feature>
<keyword evidence="5" id="KW-1185">Reference proteome</keyword>
<dbReference type="AlphaFoldDB" id="A0A549TCS4"/>
<organism evidence="4 5">
    <name type="scientific">Rhizobium straminoryzae</name>
    <dbReference type="NCBI Taxonomy" id="1387186"/>
    <lineage>
        <taxon>Bacteria</taxon>
        <taxon>Pseudomonadati</taxon>
        <taxon>Pseudomonadota</taxon>
        <taxon>Alphaproteobacteria</taxon>
        <taxon>Hyphomicrobiales</taxon>
        <taxon>Rhizobiaceae</taxon>
        <taxon>Rhizobium/Agrobacterium group</taxon>
        <taxon>Rhizobium</taxon>
    </lineage>
</organism>
<evidence type="ECO:0000259" key="2">
    <source>
        <dbReference type="Pfam" id="PF01757"/>
    </source>
</evidence>
<keyword evidence="1" id="KW-0472">Membrane</keyword>
<feature type="transmembrane region" description="Helical" evidence="1">
    <location>
        <begin position="344"/>
        <end position="364"/>
    </location>
</feature>
<feature type="transmembrane region" description="Helical" evidence="1">
    <location>
        <begin position="251"/>
        <end position="270"/>
    </location>
</feature>
<sequence>MTRPPRHLAHPQYRPDIDGLRAIAVLAVVAFHAFPPVVKGGFIGVDVFFVISGFLISTIIFESLDNGTFSFSAFYARRIRRIFPALLLVLAASFSFGWFGLLADEYKQLGKHIAAAAGFVSNFLLQSETGYFDNAADTKPLLHLWSLCIEEQFYIIWPFMIWILRYGKSKSNLLFVLLITIVSFSMNVWNVEKDPVATFYTPQTRFWELSCGSILAWLLLPAHRCHHELKGRTHLTAIWLIVLNFISDNKVFISNIISVFGIFLLLYGLMNIDKGAEFPGKWAVVPVLSAIFIILSGESAWIGRKILSNRIFVWFGLISYPLYLWHWPLLSFARIVEGEVPGHAIRIAAVMMSVGLAWLTYQFVERPIRQDGGSKAKVSILVLLMIVIGSAGYSVYVHDGLKFRDSVKFVQNQMDDLDFKIDRMTKGWLCDPLIARGTRCFYSGSNPSVVIMGDSHAARIYVGLREFYSAQGKGVAVFGGGGGCPPLLDVVSKMSSGDDTQNCLVKMSDPLKQIINTPTIEEVILASRGPLYTTSNGFGDFDGDRYGQWVLHDENNPQGAKSNSDVFFGALGATLDALLAAGKKVTYLLDVPELGFDIRACLASRPITLTSRTREPCAVLRSQFESRNRDFRARLSQVLASRADVKVVDLAEALCDEKYCYGSKDGVLLYSDDDHLSRRGSEYVVHRLWDKFR</sequence>
<reference evidence="4 5" key="1">
    <citation type="submission" date="2019-07" db="EMBL/GenBank/DDBJ databases">
        <title>Ln-dependent methylotrophs.</title>
        <authorList>
            <person name="Tani A."/>
        </authorList>
    </citation>
    <scope>NUCLEOTIDE SEQUENCE [LARGE SCALE GENOMIC DNA]</scope>
    <source>
        <strain evidence="4 5">SM12</strain>
    </source>
</reference>
<feature type="transmembrane region" description="Helical" evidence="1">
    <location>
        <begin position="20"/>
        <end position="37"/>
    </location>
</feature>
<feature type="domain" description="Acyltransferase 3" evidence="2">
    <location>
        <begin position="16"/>
        <end position="361"/>
    </location>
</feature>
<accession>A0A549TCS4</accession>
<dbReference type="EMBL" id="VJMG01000018">
    <property type="protein sequence ID" value="TRL39720.1"/>
    <property type="molecule type" value="Genomic_DNA"/>
</dbReference>
<evidence type="ECO:0000313" key="5">
    <source>
        <dbReference type="Proteomes" id="UP000316801"/>
    </source>
</evidence>
<dbReference type="InterPro" id="IPR002656">
    <property type="entry name" value="Acyl_transf_3_dom"/>
</dbReference>
<feature type="transmembrane region" description="Helical" evidence="1">
    <location>
        <begin position="282"/>
        <end position="302"/>
    </location>
</feature>
<gene>
    <name evidence="4" type="ORF">FNA46_08425</name>
</gene>
<evidence type="ECO:0000256" key="1">
    <source>
        <dbReference type="SAM" id="Phobius"/>
    </source>
</evidence>